<feature type="transmembrane region" description="Helical" evidence="10">
    <location>
        <begin position="1454"/>
        <end position="1475"/>
    </location>
</feature>
<feature type="region of interest" description="Disordered" evidence="9">
    <location>
        <begin position="1274"/>
        <end position="1384"/>
    </location>
</feature>
<dbReference type="Pfam" id="PF00664">
    <property type="entry name" value="ABC_membrane"/>
    <property type="match status" value="2"/>
</dbReference>
<dbReference type="PROSITE" id="PS00211">
    <property type="entry name" value="ABC_TRANSPORTER_1"/>
    <property type="match status" value="1"/>
</dbReference>
<dbReference type="FunFam" id="3.40.50.300:FF:000997">
    <property type="entry name" value="Multidrug resistance-associated protein 1"/>
    <property type="match status" value="1"/>
</dbReference>
<feature type="compositionally biased region" description="Acidic residues" evidence="9">
    <location>
        <begin position="1306"/>
        <end position="1318"/>
    </location>
</feature>
<dbReference type="GO" id="GO:0005524">
    <property type="term" value="F:ATP binding"/>
    <property type="evidence" value="ECO:0007669"/>
    <property type="project" value="UniProtKB-KW"/>
</dbReference>
<dbReference type="GO" id="GO:0005774">
    <property type="term" value="C:vacuolar membrane"/>
    <property type="evidence" value="ECO:0007669"/>
    <property type="project" value="UniProtKB-SubCell"/>
</dbReference>
<keyword evidence="3 10" id="KW-0812">Transmembrane</keyword>
<dbReference type="FunFam" id="3.40.50.300:FF:004162">
    <property type="entry name" value="ATP binding cassette subfamily C member 5"/>
    <property type="match status" value="1"/>
</dbReference>
<evidence type="ECO:0000259" key="11">
    <source>
        <dbReference type="PROSITE" id="PS50893"/>
    </source>
</evidence>
<dbReference type="InterPro" id="IPR036640">
    <property type="entry name" value="ABC1_TM_sf"/>
</dbReference>
<feature type="region of interest" description="Disordered" evidence="9">
    <location>
        <begin position="344"/>
        <end position="412"/>
    </location>
</feature>
<feature type="domain" description="ABC transmembrane type-1" evidence="12">
    <location>
        <begin position="1418"/>
        <end position="1694"/>
    </location>
</feature>
<comment type="subcellular location">
    <subcellularLocation>
        <location evidence="1">Vacuole membrane</location>
        <topology evidence="1">Multi-pass membrane protein</topology>
    </subcellularLocation>
</comment>
<feature type="transmembrane region" description="Helical" evidence="10">
    <location>
        <begin position="141"/>
        <end position="159"/>
    </location>
</feature>
<feature type="compositionally biased region" description="Polar residues" evidence="9">
    <location>
        <begin position="371"/>
        <end position="387"/>
    </location>
</feature>
<proteinExistence type="predicted"/>
<dbReference type="VEuPathDB" id="CryptoDB:Cvel_17896"/>
<dbReference type="Pfam" id="PF00005">
    <property type="entry name" value="ABC_tran"/>
    <property type="match status" value="2"/>
</dbReference>
<accession>A0A0G4FPB0</accession>
<dbReference type="Gene3D" id="3.40.50.300">
    <property type="entry name" value="P-loop containing nucleotide triphosphate hydrolases"/>
    <property type="match status" value="2"/>
</dbReference>
<sequence length="1884" mass="206344">MPLVEHNVFLLPNLNSNALPYTNGVWPGLNYGFRVFAVERFPLFIGERHSPYSWKCKVRVGWRGQVVEAKVTCYQGPLVHYLKAEMGKMETFPTTVKTAKDWWRSLRVRGRGSHQGVAAERGLRVCRVQTRVFVCFPFRQATLLLWAFGLPVLASGLFFSRENVQGPPSGLFFSRENVQGPPSVLSDGVLSLSGRGKGSVLDPSEVEEETVILALAAAVSCLAYSLVLHFEVRQGYPESWMVSVSVSSWALVYALLLSPLYYRIATAKGTQEQRLDSDTALVGLSTLLFLPFWVCYSMVKRTSQRTKGDALQKVQPDQTQARGRILGPERGEGNARRLVHHQNGEMHSPASPPSLPPLPSGSSRGALPASRATSLSQQSESLHTNTRTEAHRRKNGTKASNGESVRMVEKPLLSSDKYEATLGEDARGDSDLDVRVEDDVQKGRKESPELSAGLLSRCTWSWLWVLILEGNRRPLTNEDLYVSKPGQRSEELHRKFAKEWERAKRRAGWCLEGPPSPSEGAPRRKRGNVLLGALWRTFWSDFFYGGGMRFLAAVCELLGPLLLNRVVRYLDPKSEPAPLSTGLLLVVAMFVTAALGSYSTQKYLQETVDLGMRIKTVLSSEIYRKSLRASLGSSPPPSSSAPAAATGAEPSSSSSSTAAASSSSSSAGAPSTRQGEGKSQSSSGSAGSTGEVVNLMAVDSQKFMDNLLFFHSVWYAPIVVAQTLTVLWLVAGLPVFAGFAVILLNVPVTAVMTRAMRKIQKEMMTLKDERIKLTSETLNAMKVIKMYAWERFFRREISSTREKELNLLQRQTLLMALNLWIFFSTPVTVAVAFFVCLALWDQSEQGGGGTDFDAATAFTALALFNNLRLPLQIFPFGINFVMESRVSLQRLEDFFGTPEVPPLPALPADGRTALAPGTAAVEAKEASLIWPGGTPLLSGVTFKCFPGQLTGIAGSTGSGKSGLLQAVLGGEVRSVEGSVERWGSIAFAAQVPWVQNATLQENITFGGVHDPQWYKKVISACALETDIELLPAGDQTEIGGRGVNLSGGQKARVALARAVYARADLTVLDDVLAAVDSRVALHIFEQCILGLLKDRCVILVTHKLDLLPRCDQVVFLKDSSIRYVGDFAGFSSLGSDFAQFSAEEEKAAPEENEEEMEEAEGNGQDLPVPTSLFRTVSSCGPPRRSLSEELNVTGVIRGRHQERHSPQIPRLSSDVPHARPHARSRRETEEDFEDSLPGNRDAMHATDLCCLPDEQASILFSCASSFVLERELSASSHTDGGCVHRETSHASRGSRHPPHGRRALEMLEEEEGGGEDGEGTLALRKRPTSSSSNGRPQVGRGAKADGGVSLKGKGAMGEAEEGEERGDDFEDQKADGLAESARKKKGAITEEEKLELGAVSKQVYMAYVRNSGGVLMLLTIMFFMAGSQTCQVLANTWLKYWSDDPGRVGATTGLTIFGVLCFGQVLLLWIELWFLGRSKAMAAKAFHDQLLDGILRAPTGFFDATPVGRILNRFSRDVQAVDESIYRNLQNFIVQACQAIATGAVIVMVVPPFAGVLLFLGFFYWGAQKFYISASRQLKRLESSLKSPVFAHFGESLDGVQTIRAFRKETLFELLNDRKSDESNRAFYLSSNANRWLGIRLEFLGNLTTTTCAALCILVGRGNTPGDAALAITYALSVTRVLNWMTRQMSELEMNVVSVERIREYAERAPREREGGEPGSVRPEWPEKGEIVFDQLCLRYRPSMPLVLTDLAFRVSAGEKVGIVGRTGAGKSSMMTALLRLVEHSAGRICVDDRDISEVCLEELRSKLSVIPQDPSLFTGTLRFNLDPGGERSDFDLWQAIDTAHLMQKAQQVGGMDGIVTEGGKNFSVGERQMLCMARCVADE</sequence>
<evidence type="ECO:0000256" key="5">
    <source>
        <dbReference type="ARBA" id="ARBA00022741"/>
    </source>
</evidence>
<dbReference type="GO" id="GO:0016887">
    <property type="term" value="F:ATP hydrolysis activity"/>
    <property type="evidence" value="ECO:0007669"/>
    <property type="project" value="InterPro"/>
</dbReference>
<evidence type="ECO:0000256" key="9">
    <source>
        <dbReference type="SAM" id="MobiDB-lite"/>
    </source>
</evidence>
<keyword evidence="6" id="KW-0067">ATP-binding</keyword>
<dbReference type="PANTHER" id="PTHR24223:SF443">
    <property type="entry name" value="MULTIDRUG-RESISTANCE LIKE PROTEIN 1, ISOFORM I"/>
    <property type="match status" value="1"/>
</dbReference>
<keyword evidence="4" id="KW-0677">Repeat</keyword>
<feature type="compositionally biased region" description="Acidic residues" evidence="9">
    <location>
        <begin position="1358"/>
        <end position="1370"/>
    </location>
</feature>
<feature type="domain" description="ABC transmembrane type-1" evidence="12">
    <location>
        <begin position="550"/>
        <end position="883"/>
    </location>
</feature>
<evidence type="ECO:0000256" key="10">
    <source>
        <dbReference type="SAM" id="Phobius"/>
    </source>
</evidence>
<evidence type="ECO:0000256" key="1">
    <source>
        <dbReference type="ARBA" id="ARBA00004128"/>
    </source>
</evidence>
<feature type="compositionally biased region" description="Acidic residues" evidence="9">
    <location>
        <begin position="1150"/>
        <end position="1160"/>
    </location>
</feature>
<dbReference type="InterPro" id="IPR017871">
    <property type="entry name" value="ABC_transporter-like_CS"/>
</dbReference>
<feature type="transmembrane region" description="Helical" evidence="10">
    <location>
        <begin position="736"/>
        <end position="756"/>
    </location>
</feature>
<dbReference type="InterPro" id="IPR050173">
    <property type="entry name" value="ABC_transporter_C-like"/>
</dbReference>
<keyword evidence="5" id="KW-0547">Nucleotide-binding</keyword>
<dbReference type="CDD" id="cd18579">
    <property type="entry name" value="ABC_6TM_ABCC_D1"/>
    <property type="match status" value="1"/>
</dbReference>
<evidence type="ECO:0000256" key="8">
    <source>
        <dbReference type="ARBA" id="ARBA00023136"/>
    </source>
</evidence>
<feature type="domain" description="ABC transporter" evidence="11">
    <location>
        <begin position="921"/>
        <end position="1143"/>
    </location>
</feature>
<feature type="transmembrane region" description="Helical" evidence="10">
    <location>
        <begin position="240"/>
        <end position="261"/>
    </location>
</feature>
<evidence type="ECO:0000256" key="2">
    <source>
        <dbReference type="ARBA" id="ARBA00022448"/>
    </source>
</evidence>
<feature type="region of interest" description="Disordered" evidence="9">
    <location>
        <begin position="1198"/>
        <end position="1239"/>
    </location>
</feature>
<name>A0A0G4FPB0_9ALVE</name>
<feature type="compositionally biased region" description="Pro residues" evidence="9">
    <location>
        <begin position="350"/>
        <end position="359"/>
    </location>
</feature>
<gene>
    <name evidence="13" type="ORF">Cvel_17896</name>
</gene>
<dbReference type="SUPFAM" id="SSF90123">
    <property type="entry name" value="ABC transporter transmembrane region"/>
    <property type="match status" value="2"/>
</dbReference>
<evidence type="ECO:0000259" key="12">
    <source>
        <dbReference type="PROSITE" id="PS50929"/>
    </source>
</evidence>
<organism evidence="13">
    <name type="scientific">Chromera velia CCMP2878</name>
    <dbReference type="NCBI Taxonomy" id="1169474"/>
    <lineage>
        <taxon>Eukaryota</taxon>
        <taxon>Sar</taxon>
        <taxon>Alveolata</taxon>
        <taxon>Colpodellida</taxon>
        <taxon>Chromeraceae</taxon>
        <taxon>Chromera</taxon>
    </lineage>
</organism>
<dbReference type="InterPro" id="IPR003439">
    <property type="entry name" value="ABC_transporter-like_ATP-bd"/>
</dbReference>
<feature type="transmembrane region" description="Helical" evidence="10">
    <location>
        <begin position="579"/>
        <end position="598"/>
    </location>
</feature>
<feature type="compositionally biased region" description="Basic residues" evidence="9">
    <location>
        <begin position="1292"/>
        <end position="1301"/>
    </location>
</feature>
<keyword evidence="8 10" id="KW-0472">Membrane</keyword>
<dbReference type="CDD" id="cd03250">
    <property type="entry name" value="ABCC_MRP_domain1"/>
    <property type="match status" value="1"/>
</dbReference>
<feature type="transmembrane region" description="Helical" evidence="10">
    <location>
        <begin position="860"/>
        <end position="881"/>
    </location>
</feature>
<evidence type="ECO:0000313" key="13">
    <source>
        <dbReference type="EMBL" id="CEM15668.1"/>
    </source>
</evidence>
<feature type="transmembrane region" description="Helical" evidence="10">
    <location>
        <begin position="1539"/>
        <end position="1565"/>
    </location>
</feature>
<feature type="transmembrane region" description="Helical" evidence="10">
    <location>
        <begin position="533"/>
        <end position="559"/>
    </location>
</feature>
<dbReference type="GO" id="GO:0140359">
    <property type="term" value="F:ABC-type transporter activity"/>
    <property type="evidence" value="ECO:0007669"/>
    <property type="project" value="InterPro"/>
</dbReference>
<feature type="region of interest" description="Disordered" evidence="9">
    <location>
        <begin position="1141"/>
        <end position="1167"/>
    </location>
</feature>
<feature type="transmembrane region" description="Helical" evidence="10">
    <location>
        <begin position="1414"/>
        <end position="1434"/>
    </location>
</feature>
<feature type="transmembrane region" description="Helical" evidence="10">
    <location>
        <begin position="707"/>
        <end position="730"/>
    </location>
</feature>
<reference evidence="13" key="1">
    <citation type="submission" date="2014-11" db="EMBL/GenBank/DDBJ databases">
        <authorList>
            <person name="Otto D Thomas"/>
            <person name="Naeem Raeece"/>
        </authorList>
    </citation>
    <scope>NUCLEOTIDE SEQUENCE</scope>
</reference>
<feature type="transmembrane region" description="Helical" evidence="10">
    <location>
        <begin position="813"/>
        <end position="840"/>
    </location>
</feature>
<dbReference type="FunFam" id="1.20.1560.10:FF:000010">
    <property type="entry name" value="Multidrug resistance-associated ABC transporter"/>
    <property type="match status" value="1"/>
</dbReference>
<dbReference type="InterPro" id="IPR027417">
    <property type="entry name" value="P-loop_NTPase"/>
</dbReference>
<dbReference type="InterPro" id="IPR003593">
    <property type="entry name" value="AAA+_ATPase"/>
</dbReference>
<dbReference type="InterPro" id="IPR044746">
    <property type="entry name" value="ABCC_6TM_D1"/>
</dbReference>
<feature type="compositionally biased region" description="Low complexity" evidence="9">
    <location>
        <begin position="640"/>
        <end position="688"/>
    </location>
</feature>
<protein>
    <submittedName>
        <fullName evidence="13">Uncharacterized protein</fullName>
    </submittedName>
</protein>
<keyword evidence="2" id="KW-0813">Transport</keyword>
<dbReference type="SUPFAM" id="SSF52540">
    <property type="entry name" value="P-loop containing nucleoside triphosphate hydrolases"/>
    <property type="match status" value="2"/>
</dbReference>
<evidence type="ECO:0000256" key="6">
    <source>
        <dbReference type="ARBA" id="ARBA00022840"/>
    </source>
</evidence>
<dbReference type="PhylomeDB" id="A0A0G4FPB0"/>
<feature type="region of interest" description="Disordered" evidence="9">
    <location>
        <begin position="629"/>
        <end position="688"/>
    </location>
</feature>
<dbReference type="InterPro" id="IPR011527">
    <property type="entry name" value="ABC1_TM_dom"/>
</dbReference>
<dbReference type="CDD" id="cd18603">
    <property type="entry name" value="ABC_6TM_MRP1_2_3_6_D2_like"/>
    <property type="match status" value="1"/>
</dbReference>
<dbReference type="SMART" id="SM00382">
    <property type="entry name" value="AAA"/>
    <property type="match status" value="2"/>
</dbReference>
<dbReference type="PROSITE" id="PS50893">
    <property type="entry name" value="ABC_TRANSPORTER_2"/>
    <property type="match status" value="1"/>
</dbReference>
<evidence type="ECO:0000256" key="3">
    <source>
        <dbReference type="ARBA" id="ARBA00022692"/>
    </source>
</evidence>
<dbReference type="PANTHER" id="PTHR24223">
    <property type="entry name" value="ATP-BINDING CASSETTE SUB-FAMILY C"/>
    <property type="match status" value="1"/>
</dbReference>
<evidence type="ECO:0000256" key="4">
    <source>
        <dbReference type="ARBA" id="ARBA00022737"/>
    </source>
</evidence>
<feature type="transmembrane region" description="Helical" evidence="10">
    <location>
        <begin position="281"/>
        <end position="299"/>
    </location>
</feature>
<evidence type="ECO:0000256" key="7">
    <source>
        <dbReference type="ARBA" id="ARBA00022989"/>
    </source>
</evidence>
<dbReference type="PROSITE" id="PS50929">
    <property type="entry name" value="ABC_TM1F"/>
    <property type="match status" value="2"/>
</dbReference>
<dbReference type="Gene3D" id="1.20.1560.10">
    <property type="entry name" value="ABC transporter type 1, transmembrane domain"/>
    <property type="match status" value="2"/>
</dbReference>
<dbReference type="EMBL" id="CDMZ01000499">
    <property type="protein sequence ID" value="CEM15668.1"/>
    <property type="molecule type" value="Genomic_DNA"/>
</dbReference>
<feature type="transmembrane region" description="Helical" evidence="10">
    <location>
        <begin position="210"/>
        <end position="228"/>
    </location>
</feature>
<feature type="region of interest" description="Disordered" evidence="9">
    <location>
        <begin position="306"/>
        <end position="332"/>
    </location>
</feature>
<keyword evidence="7 10" id="KW-1133">Transmembrane helix</keyword>